<dbReference type="Proteomes" id="UP000269041">
    <property type="component" value="Unassembled WGS sequence"/>
</dbReference>
<name>A0A427U7P3_9VIBR</name>
<dbReference type="AlphaFoldDB" id="A0A427U7P3"/>
<dbReference type="Pfam" id="PF07876">
    <property type="entry name" value="Dabb"/>
    <property type="match status" value="1"/>
</dbReference>
<organism evidence="3 4">
    <name type="scientific">Vibrio pectenicida</name>
    <dbReference type="NCBI Taxonomy" id="62763"/>
    <lineage>
        <taxon>Bacteria</taxon>
        <taxon>Pseudomonadati</taxon>
        <taxon>Pseudomonadota</taxon>
        <taxon>Gammaproteobacteria</taxon>
        <taxon>Vibrionales</taxon>
        <taxon>Vibrionaceae</taxon>
        <taxon>Vibrio</taxon>
    </lineage>
</organism>
<accession>A0A427U7P3</accession>
<evidence type="ECO:0000256" key="1">
    <source>
        <dbReference type="ARBA" id="ARBA00011738"/>
    </source>
</evidence>
<dbReference type="RefSeq" id="WP_125319762.1">
    <property type="nucleotide sequence ID" value="NZ_AP024889.1"/>
</dbReference>
<dbReference type="PROSITE" id="PS51502">
    <property type="entry name" value="S_R_A_B_BARREL"/>
    <property type="match status" value="1"/>
</dbReference>
<proteinExistence type="predicted"/>
<protein>
    <submittedName>
        <fullName evidence="3">Dabb family protein</fullName>
    </submittedName>
</protein>
<dbReference type="OrthoDB" id="9816070at2"/>
<sequence>MIRHILLIQFKDDATPPQVEELKQSFLSMPNIIDGVEYVEWGLNDSSEGKNKHYTHCVMMTFSDEAGRQRYLPHPAHDVLKNIFRPILEDIIVFDYTV</sequence>
<dbReference type="Gene3D" id="3.30.70.100">
    <property type="match status" value="1"/>
</dbReference>
<comment type="caution">
    <text evidence="3">The sequence shown here is derived from an EMBL/GenBank/DDBJ whole genome shotgun (WGS) entry which is preliminary data.</text>
</comment>
<comment type="subunit">
    <text evidence="1">Homodimer.</text>
</comment>
<dbReference type="SUPFAM" id="SSF54909">
    <property type="entry name" value="Dimeric alpha+beta barrel"/>
    <property type="match status" value="1"/>
</dbReference>
<keyword evidence="4" id="KW-1185">Reference proteome</keyword>
<dbReference type="PANTHER" id="PTHR33178:SF10">
    <property type="entry name" value="STRESS-RESPONSE A_B BARREL DOMAIN-CONTAINING PROTEIN"/>
    <property type="match status" value="1"/>
</dbReference>
<gene>
    <name evidence="3" type="ORF">EJA03_03005</name>
</gene>
<evidence type="ECO:0000313" key="3">
    <source>
        <dbReference type="EMBL" id="RSD32553.1"/>
    </source>
</evidence>
<evidence type="ECO:0000259" key="2">
    <source>
        <dbReference type="PROSITE" id="PS51502"/>
    </source>
</evidence>
<feature type="domain" description="Stress-response A/B barrel" evidence="2">
    <location>
        <begin position="2"/>
        <end position="96"/>
    </location>
</feature>
<dbReference type="InterPro" id="IPR044662">
    <property type="entry name" value="HS1/DABB1-like"/>
</dbReference>
<reference evidence="3 4" key="1">
    <citation type="submission" date="2018-12" db="EMBL/GenBank/DDBJ databases">
        <title>Genomic taxonomy of the Vibrionaceae family.</title>
        <authorList>
            <person name="Gomez-Gil B."/>
            <person name="Enciso-Ibarra K."/>
        </authorList>
    </citation>
    <scope>NUCLEOTIDE SEQUENCE [LARGE SCALE GENOMIC DNA]</scope>
    <source>
        <strain evidence="3 4">CAIM 594</strain>
    </source>
</reference>
<dbReference type="PANTHER" id="PTHR33178">
    <property type="match status" value="1"/>
</dbReference>
<dbReference type="SMART" id="SM00886">
    <property type="entry name" value="Dabb"/>
    <property type="match status" value="1"/>
</dbReference>
<dbReference type="EMBL" id="RSFA01000007">
    <property type="protein sequence ID" value="RSD32553.1"/>
    <property type="molecule type" value="Genomic_DNA"/>
</dbReference>
<dbReference type="InterPro" id="IPR013097">
    <property type="entry name" value="Dabb"/>
</dbReference>
<dbReference type="InterPro" id="IPR011008">
    <property type="entry name" value="Dimeric_a/b-barrel"/>
</dbReference>
<evidence type="ECO:0000313" key="4">
    <source>
        <dbReference type="Proteomes" id="UP000269041"/>
    </source>
</evidence>